<name>A0A1S7LGB6_MAGMO</name>
<accession>A0A1S7LGB6</accession>
<proteinExistence type="predicted"/>
<keyword evidence="1" id="KW-0472">Membrane</keyword>
<gene>
    <name evidence="2" type="ORF">MAGMO_0632</name>
</gene>
<keyword evidence="1" id="KW-1133">Transmembrane helix</keyword>
<evidence type="ECO:0000313" key="2">
    <source>
        <dbReference type="EMBL" id="CRH04836.1"/>
    </source>
</evidence>
<feature type="transmembrane region" description="Helical" evidence="1">
    <location>
        <begin position="96"/>
        <end position="116"/>
    </location>
</feature>
<dbReference type="EMBL" id="LO017727">
    <property type="protein sequence ID" value="CRH04836.1"/>
    <property type="molecule type" value="Genomic_DNA"/>
</dbReference>
<feature type="transmembrane region" description="Helical" evidence="1">
    <location>
        <begin position="49"/>
        <end position="76"/>
    </location>
</feature>
<organism evidence="2">
    <name type="scientific">Magnetococcus massalia (strain MO-1)</name>
    <dbReference type="NCBI Taxonomy" id="451514"/>
    <lineage>
        <taxon>Bacteria</taxon>
        <taxon>Pseudomonadati</taxon>
        <taxon>Pseudomonadota</taxon>
        <taxon>Magnetococcia</taxon>
        <taxon>Magnetococcales</taxon>
        <taxon>Magnetococcaceae</taxon>
        <taxon>Magnetococcus</taxon>
    </lineage>
</organism>
<dbReference type="AlphaFoldDB" id="A0A1S7LGB6"/>
<evidence type="ECO:0000256" key="1">
    <source>
        <dbReference type="SAM" id="Phobius"/>
    </source>
</evidence>
<keyword evidence="1" id="KW-0812">Transmembrane</keyword>
<protein>
    <submittedName>
        <fullName evidence="2">Uncharacterized protein</fullName>
    </submittedName>
</protein>
<feature type="transmembrane region" description="Helical" evidence="1">
    <location>
        <begin position="20"/>
        <end position="42"/>
    </location>
</feature>
<sequence>MMVLVEKVDGFLPRVVAHSQFLAVMALVVSAAALFIPLAGALITLPSALFLAVAAGAGRSYALTAAGVNLANLLLFSPLLKSSAMGGVSRGDWEPMVIYLGLILIQLLALASLLLLKRRLSGLGLLN</sequence>
<reference evidence="2" key="1">
    <citation type="submission" date="2015-04" db="EMBL/GenBank/DDBJ databases">
        <authorList>
            <person name="Syromyatnikov M.Y."/>
            <person name="Popov V.N."/>
        </authorList>
    </citation>
    <scope>NUCLEOTIDE SEQUENCE</scope>
    <source>
        <strain evidence="2">MO-1</strain>
    </source>
</reference>